<comment type="caution">
    <text evidence="1">The sequence shown here is derived from an EMBL/GenBank/DDBJ whole genome shotgun (WGS) entry which is preliminary data.</text>
</comment>
<gene>
    <name evidence="1" type="ORF">GCM10008955_39550</name>
</gene>
<organism evidence="1 2">
    <name type="scientific">Deinococcus malanensis</name>
    <dbReference type="NCBI Taxonomy" id="1706855"/>
    <lineage>
        <taxon>Bacteria</taxon>
        <taxon>Thermotogati</taxon>
        <taxon>Deinococcota</taxon>
        <taxon>Deinococci</taxon>
        <taxon>Deinococcales</taxon>
        <taxon>Deinococcaceae</taxon>
        <taxon>Deinococcus</taxon>
    </lineage>
</organism>
<keyword evidence="2" id="KW-1185">Reference proteome</keyword>
<evidence type="ECO:0000313" key="1">
    <source>
        <dbReference type="EMBL" id="GGK41829.1"/>
    </source>
</evidence>
<accession>A0ABQ2F285</accession>
<evidence type="ECO:0008006" key="3">
    <source>
        <dbReference type="Google" id="ProtNLM"/>
    </source>
</evidence>
<name>A0ABQ2F285_9DEIO</name>
<reference evidence="2" key="1">
    <citation type="journal article" date="2019" name="Int. J. Syst. Evol. Microbiol.">
        <title>The Global Catalogue of Microorganisms (GCM) 10K type strain sequencing project: providing services to taxonomists for standard genome sequencing and annotation.</title>
        <authorList>
            <consortium name="The Broad Institute Genomics Platform"/>
            <consortium name="The Broad Institute Genome Sequencing Center for Infectious Disease"/>
            <person name="Wu L."/>
            <person name="Ma J."/>
        </authorList>
    </citation>
    <scope>NUCLEOTIDE SEQUENCE [LARGE SCALE GENOMIC DNA]</scope>
    <source>
        <strain evidence="2">JCM 30331</strain>
    </source>
</reference>
<dbReference type="Proteomes" id="UP000647587">
    <property type="component" value="Unassembled WGS sequence"/>
</dbReference>
<evidence type="ECO:0000313" key="2">
    <source>
        <dbReference type="Proteomes" id="UP000647587"/>
    </source>
</evidence>
<dbReference type="EMBL" id="BMPP01000029">
    <property type="protein sequence ID" value="GGK41829.1"/>
    <property type="molecule type" value="Genomic_DNA"/>
</dbReference>
<sequence>MPAAVSGLPVVLDEMVVRLKAQDRTDRFGPPTRQVKHSGSTVWPRQCASVYEARTYKTGWCERRNPVCQRVGSCEVLKCVIGRR</sequence>
<proteinExistence type="predicted"/>
<protein>
    <recommendedName>
        <fullName evidence="3">Transposase DDE domain-containing protein</fullName>
    </recommendedName>
</protein>